<accession>A0AAD3TQT6</accession>
<reference evidence="3" key="2">
    <citation type="submission" date="2023-06" db="EMBL/GenBank/DDBJ databases">
        <authorList>
            <person name="Kobayashi Y."/>
            <person name="Kayamori A."/>
            <person name="Aoki K."/>
            <person name="Shiwa Y."/>
            <person name="Fujita N."/>
            <person name="Sugita T."/>
            <person name="Iwasaki W."/>
            <person name="Tanaka N."/>
            <person name="Takashima M."/>
        </authorList>
    </citation>
    <scope>NUCLEOTIDE SEQUENCE</scope>
    <source>
        <strain evidence="3">HIS016</strain>
    </source>
</reference>
<evidence type="ECO:0000259" key="2">
    <source>
        <dbReference type="PROSITE" id="PS50234"/>
    </source>
</evidence>
<evidence type="ECO:0000256" key="1">
    <source>
        <dbReference type="SAM" id="MobiDB-lite"/>
    </source>
</evidence>
<dbReference type="EMBL" id="BTCM01000002">
    <property type="protein sequence ID" value="GMK54964.1"/>
    <property type="molecule type" value="Genomic_DNA"/>
</dbReference>
<dbReference type="Proteomes" id="UP001222932">
    <property type="component" value="Unassembled WGS sequence"/>
</dbReference>
<evidence type="ECO:0000313" key="3">
    <source>
        <dbReference type="EMBL" id="GMK54964.1"/>
    </source>
</evidence>
<feature type="domain" description="VWFA" evidence="2">
    <location>
        <begin position="202"/>
        <end position="394"/>
    </location>
</feature>
<dbReference type="Pfam" id="PF00092">
    <property type="entry name" value="VWA"/>
    <property type="match status" value="1"/>
</dbReference>
<keyword evidence="4" id="KW-1185">Reference proteome</keyword>
<comment type="caution">
    <text evidence="3">The sequence shown here is derived from an EMBL/GenBank/DDBJ whole genome shotgun (WGS) entry which is preliminary data.</text>
</comment>
<dbReference type="AlphaFoldDB" id="A0AAD3TQT6"/>
<feature type="region of interest" description="Disordered" evidence="1">
    <location>
        <begin position="136"/>
        <end position="157"/>
    </location>
</feature>
<dbReference type="SMART" id="SM00327">
    <property type="entry name" value="VWA"/>
    <property type="match status" value="1"/>
</dbReference>
<dbReference type="PANTHER" id="PTHR34706">
    <property type="entry name" value="SLR1338 PROTEIN"/>
    <property type="match status" value="1"/>
</dbReference>
<organism evidence="3 4">
    <name type="scientific">Cutaneotrichosporon spelunceum</name>
    <dbReference type="NCBI Taxonomy" id="1672016"/>
    <lineage>
        <taxon>Eukaryota</taxon>
        <taxon>Fungi</taxon>
        <taxon>Dikarya</taxon>
        <taxon>Basidiomycota</taxon>
        <taxon>Agaricomycotina</taxon>
        <taxon>Tremellomycetes</taxon>
        <taxon>Trichosporonales</taxon>
        <taxon>Trichosporonaceae</taxon>
        <taxon>Cutaneotrichosporon</taxon>
    </lineage>
</organism>
<dbReference type="PANTHER" id="PTHR34706:SF1">
    <property type="entry name" value="VWFA DOMAIN-CONTAINING PROTEIN"/>
    <property type="match status" value="1"/>
</dbReference>
<sequence>MTRGIVPYPHLPEISLENVYSARSVADALALYRPSESKEAHDFAVVKKYLEIKFNRGKSHQYVLNKLDRLEASSSAANGNAFVHVRDYYGFPPSKVFRARTTSNPSVSLYIADAPPPAYAAMAPVVPVPPRVPPPALSLRRASTTSSSTHTRSASERLSSAIGSLTLGTLASPSLLDRSGASSPASIVVNGEHALEMLREYDTAFVIDDSSSMLQEGRWEQACTAVRGVIGQACKHDDDGVDVYFLNAGRRDAEGVRRPADVDRLFHGLQPRGATPTGRTLEKILRDYMRRLEAATAAGHDDAVKPLNIIVITDGAPTDDPESVIVSYAKRLDRGDYPLSQVGIQFFQIGNDRAATAALQELDDELGEAHGIRDMVDTVPYAGELTPETIVKVLLGGVNRRLDRRGTL</sequence>
<dbReference type="InterPro" id="IPR002035">
    <property type="entry name" value="VWF_A"/>
</dbReference>
<name>A0AAD3TQT6_9TREE</name>
<protein>
    <recommendedName>
        <fullName evidence="2">VWFA domain-containing protein</fullName>
    </recommendedName>
</protein>
<feature type="compositionally biased region" description="Low complexity" evidence="1">
    <location>
        <begin position="137"/>
        <end position="152"/>
    </location>
</feature>
<gene>
    <name evidence="3" type="ORF">CspeluHIS016_0200200</name>
</gene>
<proteinExistence type="predicted"/>
<dbReference type="SUPFAM" id="SSF53300">
    <property type="entry name" value="vWA-like"/>
    <property type="match status" value="1"/>
</dbReference>
<dbReference type="InterPro" id="IPR036465">
    <property type="entry name" value="vWFA_dom_sf"/>
</dbReference>
<reference evidence="3" key="1">
    <citation type="journal article" date="2023" name="BMC Genomics">
        <title>Chromosome-level genome assemblies of Cutaneotrichosporon spp. (Trichosporonales, Basidiomycota) reveal imbalanced evolution between nucleotide sequences and chromosome synteny.</title>
        <authorList>
            <person name="Kobayashi Y."/>
            <person name="Kayamori A."/>
            <person name="Aoki K."/>
            <person name="Shiwa Y."/>
            <person name="Matsutani M."/>
            <person name="Fujita N."/>
            <person name="Sugita T."/>
            <person name="Iwasaki W."/>
            <person name="Tanaka N."/>
            <person name="Takashima M."/>
        </authorList>
    </citation>
    <scope>NUCLEOTIDE SEQUENCE</scope>
    <source>
        <strain evidence="3">HIS016</strain>
    </source>
</reference>
<dbReference type="Gene3D" id="3.40.50.410">
    <property type="entry name" value="von Willebrand factor, type A domain"/>
    <property type="match status" value="1"/>
</dbReference>
<evidence type="ECO:0000313" key="4">
    <source>
        <dbReference type="Proteomes" id="UP001222932"/>
    </source>
</evidence>
<dbReference type="PROSITE" id="PS50234">
    <property type="entry name" value="VWFA"/>
    <property type="match status" value="1"/>
</dbReference>